<dbReference type="SUPFAM" id="SSF53448">
    <property type="entry name" value="Nucleotide-diphospho-sugar transferases"/>
    <property type="match status" value="1"/>
</dbReference>
<dbReference type="EC" id="2.7.7.33" evidence="2"/>
<dbReference type="InterPro" id="IPR029044">
    <property type="entry name" value="Nucleotide-diphossugar_trans"/>
</dbReference>
<keyword evidence="2" id="KW-0548">Nucleotidyltransferase</keyword>
<comment type="caution">
    <text evidence="2">The sequence shown here is derived from an EMBL/GenBank/DDBJ whole genome shotgun (WGS) entry which is preliminary data.</text>
</comment>
<name>A0A7Z0DB38_9ACTN</name>
<proteinExistence type="predicted"/>
<dbReference type="RefSeq" id="WP_218843881.1">
    <property type="nucleotide sequence ID" value="NZ_JACBZS010000001.1"/>
</dbReference>
<dbReference type="GO" id="GO:0047343">
    <property type="term" value="F:glucose-1-phosphate cytidylyltransferase activity"/>
    <property type="evidence" value="ECO:0007669"/>
    <property type="project" value="UniProtKB-EC"/>
</dbReference>
<protein>
    <submittedName>
        <fullName evidence="2">Glucose-1-phosphate cytidylyltransferase</fullName>
        <ecNumber evidence="2">2.7.7.33</ecNumber>
    </submittedName>
</protein>
<dbReference type="Pfam" id="PF00483">
    <property type="entry name" value="NTP_transferase"/>
    <property type="match status" value="1"/>
</dbReference>
<dbReference type="InterPro" id="IPR005835">
    <property type="entry name" value="NTP_transferase_dom"/>
</dbReference>
<feature type="domain" description="Nucleotidyl transferase" evidence="1">
    <location>
        <begin position="8"/>
        <end position="235"/>
    </location>
</feature>
<dbReference type="Gene3D" id="3.90.550.10">
    <property type="entry name" value="Spore Coat Polysaccharide Biosynthesis Protein SpsA, Chain A"/>
    <property type="match status" value="1"/>
</dbReference>
<dbReference type="PANTHER" id="PTHR47183">
    <property type="entry name" value="GLUCOSE-1-PHOSPHATE CYTIDYLYLTRANSFERASE-RELATED"/>
    <property type="match status" value="1"/>
</dbReference>
<dbReference type="AlphaFoldDB" id="A0A7Z0DB38"/>
<keyword evidence="3" id="KW-1185">Reference proteome</keyword>
<organism evidence="2 3">
    <name type="scientific">Naumannella cuiyingiana</name>
    <dbReference type="NCBI Taxonomy" id="1347891"/>
    <lineage>
        <taxon>Bacteria</taxon>
        <taxon>Bacillati</taxon>
        <taxon>Actinomycetota</taxon>
        <taxon>Actinomycetes</taxon>
        <taxon>Propionibacteriales</taxon>
        <taxon>Propionibacteriaceae</taxon>
        <taxon>Naumannella</taxon>
    </lineage>
</organism>
<accession>A0A7Z0DB38</accession>
<evidence type="ECO:0000259" key="1">
    <source>
        <dbReference type="Pfam" id="PF00483"/>
    </source>
</evidence>
<evidence type="ECO:0000313" key="3">
    <source>
        <dbReference type="Proteomes" id="UP000527616"/>
    </source>
</evidence>
<dbReference type="InterPro" id="IPR013446">
    <property type="entry name" value="G1P_cyt_trans-like"/>
</dbReference>
<dbReference type="Proteomes" id="UP000527616">
    <property type="component" value="Unassembled WGS sequence"/>
</dbReference>
<dbReference type="EMBL" id="JACBZS010000001">
    <property type="protein sequence ID" value="NYI72340.1"/>
    <property type="molecule type" value="Genomic_DNA"/>
</dbReference>
<dbReference type="PANTHER" id="PTHR47183:SF3">
    <property type="entry name" value="TRANSFERASE"/>
    <property type="match status" value="1"/>
</dbReference>
<reference evidence="2 3" key="1">
    <citation type="submission" date="2020-07" db="EMBL/GenBank/DDBJ databases">
        <title>Sequencing the genomes of 1000 actinobacteria strains.</title>
        <authorList>
            <person name="Klenk H.-P."/>
        </authorList>
    </citation>
    <scope>NUCLEOTIDE SEQUENCE [LARGE SCALE GENOMIC DNA]</scope>
    <source>
        <strain evidence="2 3">DSM 103164</strain>
    </source>
</reference>
<sequence>MRSHGLKVVLFCGGYGMRMRGSATDDVPKPMQLVGPYPLLWHVMRYFAHFGHKEFILCLGYGAQMIKDYFLNHAPTAHNDFALRGGKVELLDDEMSDWTINFVDTGLTSSIGERLRRVRPLLGDDEIFLANYADVLTDADLPSMIDSFVDDGQAVASVMSVPPQDTFHVLEVDEKHRVTKITPVATMPMRVNGGMIILRQEVFDHLGPGEDLIGDAYARLATQGRALAQPYDGFWKAADTFKERAELDRMWTTGQRPWAIWDRGAESPAVTGDR</sequence>
<keyword evidence="2" id="KW-0808">Transferase</keyword>
<evidence type="ECO:0000313" key="2">
    <source>
        <dbReference type="EMBL" id="NYI72340.1"/>
    </source>
</evidence>
<gene>
    <name evidence="2" type="ORF">GGQ54_002900</name>
</gene>